<evidence type="ECO:0000256" key="3">
    <source>
        <dbReference type="ARBA" id="ARBA00022692"/>
    </source>
</evidence>
<dbReference type="SUPFAM" id="SSF58038">
    <property type="entry name" value="SNARE fusion complex"/>
    <property type="match status" value="1"/>
</dbReference>
<evidence type="ECO:0000256" key="2">
    <source>
        <dbReference type="ARBA" id="ARBA00022448"/>
    </source>
</evidence>
<feature type="domain" description="T-SNARE coiled-coil homology" evidence="9">
    <location>
        <begin position="237"/>
        <end position="289"/>
    </location>
</feature>
<feature type="transmembrane region" description="Helical" evidence="8">
    <location>
        <begin position="298"/>
        <end position="319"/>
    </location>
</feature>
<keyword evidence="4 8" id="KW-1133">Transmembrane helix</keyword>
<evidence type="ECO:0000256" key="4">
    <source>
        <dbReference type="ARBA" id="ARBA00022989"/>
    </source>
</evidence>
<evidence type="ECO:0000313" key="11">
    <source>
        <dbReference type="Proteomes" id="UP000674318"/>
    </source>
</evidence>
<keyword evidence="2" id="KW-0813">Transport</keyword>
<evidence type="ECO:0000256" key="7">
    <source>
        <dbReference type="SAM" id="MobiDB-lite"/>
    </source>
</evidence>
<proteinExistence type="predicted"/>
<dbReference type="CDD" id="cd15841">
    <property type="entry name" value="SNARE_Qc"/>
    <property type="match status" value="1"/>
</dbReference>
<dbReference type="AlphaFoldDB" id="A0A836IRA9"/>
<dbReference type="InterPro" id="IPR000727">
    <property type="entry name" value="T_SNARE_dom"/>
</dbReference>
<keyword evidence="5 8" id="KW-0472">Membrane</keyword>
<keyword evidence="3 8" id="KW-0812">Transmembrane</keyword>
<evidence type="ECO:0000259" key="9">
    <source>
        <dbReference type="PROSITE" id="PS50192"/>
    </source>
</evidence>
<dbReference type="KEGG" id="phet:94291750"/>
<evidence type="ECO:0000256" key="5">
    <source>
        <dbReference type="ARBA" id="ARBA00023136"/>
    </source>
</evidence>
<protein>
    <recommendedName>
        <fullName evidence="9">t-SNARE coiled-coil homology domain-containing protein</fullName>
    </recommendedName>
</protein>
<dbReference type="GO" id="GO:0005737">
    <property type="term" value="C:cytoplasm"/>
    <property type="evidence" value="ECO:0007669"/>
    <property type="project" value="UniProtKB-ARBA"/>
</dbReference>
<comment type="subcellular location">
    <subcellularLocation>
        <location evidence="1">Membrane</location>
        <topology evidence="1">Single-pass membrane protein</topology>
    </subcellularLocation>
</comment>
<dbReference type="GeneID" id="94291750"/>
<keyword evidence="11" id="KW-1185">Reference proteome</keyword>
<dbReference type="PANTHER" id="PTHR12791">
    <property type="entry name" value="GOLGI SNARE BET1-RELATED"/>
    <property type="match status" value="1"/>
</dbReference>
<keyword evidence="6" id="KW-0175">Coiled coil</keyword>
<dbReference type="EMBL" id="JAFJZO010000019">
    <property type="protein sequence ID" value="KAG5506973.1"/>
    <property type="molecule type" value="Genomic_DNA"/>
</dbReference>
<reference evidence="10 11" key="1">
    <citation type="submission" date="2021-02" db="EMBL/GenBank/DDBJ databases">
        <title>Porcisia hertigi Genome sequencing and assembly.</title>
        <authorList>
            <person name="Almutairi H."/>
            <person name="Gatherer D."/>
        </authorList>
    </citation>
    <scope>NUCLEOTIDE SEQUENCE [LARGE SCALE GENOMIC DNA]</scope>
    <source>
        <strain evidence="10 11">C119</strain>
    </source>
</reference>
<sequence>MDYIPNADGLMRSTLRDTIRRLHRVRAKAGAKDEAENQHTTGDPFQDLTLAFVRTATRTKESINERNEGCRQHGHDRMSIEQSNEIHKHLRSMEETLKTMRDFVDETERKLVKENKRKNPNERKVKLLERNYEGLRLQYEGCVSTLENLKEMDAQRFAVGKKEINIVQEQQLGKRAQLRQQLLGMRRSYDDGGETLGLDDVVLVDNTTGGGRLQDNEQTAEQMKTIAVHDAKINAGLDRIKEGVGRLHELALQIGTQITMQNEMLDKTEVAMDKNNQQLRSINRRLTKLMKETKPMNCFLYLCCVFLIIALIGFFLLQFNVI</sequence>
<dbReference type="Proteomes" id="UP000674318">
    <property type="component" value="Unassembled WGS sequence"/>
</dbReference>
<name>A0A836IRA9_9TRYP</name>
<dbReference type="RefSeq" id="XP_067757699.1">
    <property type="nucleotide sequence ID" value="XM_067901673.1"/>
</dbReference>
<organism evidence="10 11">
    <name type="scientific">Porcisia hertigi</name>
    <dbReference type="NCBI Taxonomy" id="2761500"/>
    <lineage>
        <taxon>Eukaryota</taxon>
        <taxon>Discoba</taxon>
        <taxon>Euglenozoa</taxon>
        <taxon>Kinetoplastea</taxon>
        <taxon>Metakinetoplastina</taxon>
        <taxon>Trypanosomatida</taxon>
        <taxon>Trypanosomatidae</taxon>
        <taxon>Leishmaniinae</taxon>
        <taxon>Porcisia</taxon>
    </lineage>
</organism>
<dbReference type="SMART" id="SM00397">
    <property type="entry name" value="t_SNARE"/>
    <property type="match status" value="1"/>
</dbReference>
<dbReference type="Gene3D" id="1.20.5.110">
    <property type="match status" value="1"/>
</dbReference>
<feature type="coiled-coil region" evidence="6">
    <location>
        <begin position="265"/>
        <end position="292"/>
    </location>
</feature>
<dbReference type="OrthoDB" id="19261at2759"/>
<evidence type="ECO:0000256" key="1">
    <source>
        <dbReference type="ARBA" id="ARBA00004167"/>
    </source>
</evidence>
<accession>A0A836IRA9</accession>
<comment type="caution">
    <text evidence="10">The sequence shown here is derived from an EMBL/GenBank/DDBJ whole genome shotgun (WGS) entry which is preliminary data.</text>
</comment>
<gene>
    <name evidence="10" type="ORF">JKF63_05719</name>
</gene>
<evidence type="ECO:0000313" key="10">
    <source>
        <dbReference type="EMBL" id="KAG5506973.1"/>
    </source>
</evidence>
<dbReference type="GO" id="GO:0012505">
    <property type="term" value="C:endomembrane system"/>
    <property type="evidence" value="ECO:0007669"/>
    <property type="project" value="UniProtKB-ARBA"/>
</dbReference>
<dbReference type="PROSITE" id="PS50192">
    <property type="entry name" value="T_SNARE"/>
    <property type="match status" value="1"/>
</dbReference>
<dbReference type="GO" id="GO:0016020">
    <property type="term" value="C:membrane"/>
    <property type="evidence" value="ECO:0007669"/>
    <property type="project" value="UniProtKB-SubCell"/>
</dbReference>
<feature type="region of interest" description="Disordered" evidence="7">
    <location>
        <begin position="59"/>
        <end position="78"/>
    </location>
</feature>
<evidence type="ECO:0000256" key="8">
    <source>
        <dbReference type="SAM" id="Phobius"/>
    </source>
</evidence>
<evidence type="ECO:0000256" key="6">
    <source>
        <dbReference type="SAM" id="Coils"/>
    </source>
</evidence>